<dbReference type="Gene3D" id="3.40.50.300">
    <property type="entry name" value="P-loop containing nucleotide triphosphate hydrolases"/>
    <property type="match status" value="1"/>
</dbReference>
<dbReference type="Pfam" id="PF02562">
    <property type="entry name" value="PhoH"/>
    <property type="match status" value="1"/>
</dbReference>
<evidence type="ECO:0000256" key="3">
    <source>
        <dbReference type="ARBA" id="ARBA00022490"/>
    </source>
</evidence>
<evidence type="ECO:0000313" key="9">
    <source>
        <dbReference type="Proteomes" id="UP000777265"/>
    </source>
</evidence>
<dbReference type="InterPro" id="IPR027417">
    <property type="entry name" value="P-loop_NTPase"/>
</dbReference>
<evidence type="ECO:0000256" key="5">
    <source>
        <dbReference type="ARBA" id="ARBA00022840"/>
    </source>
</evidence>
<evidence type="ECO:0000256" key="1">
    <source>
        <dbReference type="ARBA" id="ARBA00004496"/>
    </source>
</evidence>
<keyword evidence="3" id="KW-0963">Cytoplasm</keyword>
<evidence type="ECO:0000256" key="4">
    <source>
        <dbReference type="ARBA" id="ARBA00022741"/>
    </source>
</evidence>
<evidence type="ECO:0000256" key="6">
    <source>
        <dbReference type="ARBA" id="ARBA00039970"/>
    </source>
</evidence>
<dbReference type="InterPro" id="IPR003714">
    <property type="entry name" value="PhoH"/>
</dbReference>
<dbReference type="InterPro" id="IPR051451">
    <property type="entry name" value="PhoH2-like"/>
</dbReference>
<keyword evidence="4" id="KW-0547">Nucleotide-binding</keyword>
<dbReference type="FunFam" id="3.40.50.300:FF:000013">
    <property type="entry name" value="PhoH family ATPase"/>
    <property type="match status" value="1"/>
</dbReference>
<gene>
    <name evidence="8" type="ORF">GXY80_08230</name>
</gene>
<sequence length="341" mass="38390">MKEVARALLDEKSEEGFLKLSFDDTNVARNLFGPHDENIKYLKKYFNIRASIRGNHLTIIGNKSDIEDTNRVISELYGIVKKGSAISPSDIDHAVRYVSHAHGEKEGLRKDQVYILPSRKSITPKSKNQKAYIDAIETHDMVIGIGPAGTGKTYLAMAMALSAYYKREVSRIVLTRPAIEAGEKLGYLPGTMYEKVNPYLRPLYDALYDMVDMERASRLIERGVIEIAPLAFMRGRTLNDAFVILDEAQNTASEQMKMFLTRLGFSSKTVITGDITQIDLQDKKTSGLVEIQTILKGIKGIRFVYFSEKDVVRHPLVQKIIKAYETRKPVPEGGRNAERKG</sequence>
<name>A0A971M4X2_9BACT</name>
<proteinExistence type="inferred from homology"/>
<evidence type="ECO:0000259" key="7">
    <source>
        <dbReference type="Pfam" id="PF02562"/>
    </source>
</evidence>
<organism evidence="8 9">
    <name type="scientific">Syntrophorhabdus aromaticivorans</name>
    <dbReference type="NCBI Taxonomy" id="328301"/>
    <lineage>
        <taxon>Bacteria</taxon>
        <taxon>Pseudomonadati</taxon>
        <taxon>Thermodesulfobacteriota</taxon>
        <taxon>Syntrophorhabdia</taxon>
        <taxon>Syntrophorhabdales</taxon>
        <taxon>Syntrophorhabdaceae</taxon>
        <taxon>Syntrophorhabdus</taxon>
    </lineage>
</organism>
<reference evidence="8" key="2">
    <citation type="submission" date="2020-01" db="EMBL/GenBank/DDBJ databases">
        <authorList>
            <person name="Campanaro S."/>
        </authorList>
    </citation>
    <scope>NUCLEOTIDE SEQUENCE</scope>
    <source>
        <strain evidence="8">AS06rmzACSIP_7</strain>
    </source>
</reference>
<evidence type="ECO:0000313" key="8">
    <source>
        <dbReference type="EMBL" id="NLW35452.1"/>
    </source>
</evidence>
<evidence type="ECO:0000256" key="2">
    <source>
        <dbReference type="ARBA" id="ARBA00010393"/>
    </source>
</evidence>
<feature type="domain" description="PhoH-like protein" evidence="7">
    <location>
        <begin position="122"/>
        <end position="325"/>
    </location>
</feature>
<dbReference type="SUPFAM" id="SSF52540">
    <property type="entry name" value="P-loop containing nucleoside triphosphate hydrolases"/>
    <property type="match status" value="1"/>
</dbReference>
<keyword evidence="5" id="KW-0067">ATP-binding</keyword>
<dbReference type="AlphaFoldDB" id="A0A971M4X2"/>
<reference evidence="8" key="1">
    <citation type="journal article" date="2020" name="Biotechnol. Biofuels">
        <title>New insights from the biogas microbiome by comprehensive genome-resolved metagenomics of nearly 1600 species originating from multiple anaerobic digesters.</title>
        <authorList>
            <person name="Campanaro S."/>
            <person name="Treu L."/>
            <person name="Rodriguez-R L.M."/>
            <person name="Kovalovszki A."/>
            <person name="Ziels R.M."/>
            <person name="Maus I."/>
            <person name="Zhu X."/>
            <person name="Kougias P.G."/>
            <person name="Basile A."/>
            <person name="Luo G."/>
            <person name="Schluter A."/>
            <person name="Konstantinidis K.T."/>
            <person name="Angelidaki I."/>
        </authorList>
    </citation>
    <scope>NUCLEOTIDE SEQUENCE</scope>
    <source>
        <strain evidence="8">AS06rmzACSIP_7</strain>
    </source>
</reference>
<dbReference type="EMBL" id="JAAYEE010000132">
    <property type="protein sequence ID" value="NLW35452.1"/>
    <property type="molecule type" value="Genomic_DNA"/>
</dbReference>
<dbReference type="Proteomes" id="UP000777265">
    <property type="component" value="Unassembled WGS sequence"/>
</dbReference>
<protein>
    <recommendedName>
        <fullName evidence="6">PhoH-like protein</fullName>
    </recommendedName>
</protein>
<comment type="subcellular location">
    <subcellularLocation>
        <location evidence="1">Cytoplasm</location>
    </subcellularLocation>
</comment>
<accession>A0A971M4X2</accession>
<dbReference type="GO" id="GO:0005829">
    <property type="term" value="C:cytosol"/>
    <property type="evidence" value="ECO:0007669"/>
    <property type="project" value="TreeGrafter"/>
</dbReference>
<dbReference type="PANTHER" id="PTHR30473">
    <property type="entry name" value="PROTEIN PHOH"/>
    <property type="match status" value="1"/>
</dbReference>
<dbReference type="PANTHER" id="PTHR30473:SF1">
    <property type="entry name" value="PHOH-LIKE PROTEIN"/>
    <property type="match status" value="1"/>
</dbReference>
<comment type="similarity">
    <text evidence="2">Belongs to the PhoH family.</text>
</comment>
<comment type="caution">
    <text evidence="8">The sequence shown here is derived from an EMBL/GenBank/DDBJ whole genome shotgun (WGS) entry which is preliminary data.</text>
</comment>
<dbReference type="GO" id="GO:0005524">
    <property type="term" value="F:ATP binding"/>
    <property type="evidence" value="ECO:0007669"/>
    <property type="project" value="UniProtKB-KW"/>
</dbReference>